<dbReference type="EMBL" id="JAPDRQ010000074">
    <property type="protein sequence ID" value="KAJ9656683.1"/>
    <property type="molecule type" value="Genomic_DNA"/>
</dbReference>
<evidence type="ECO:0000313" key="2">
    <source>
        <dbReference type="Proteomes" id="UP001172386"/>
    </source>
</evidence>
<sequence length="631" mass="67983">MDYSIRRQADSVQLSFSLPHRVSASSVYPLRAADDSTILFYGHEQGLNVLRVYDAGRPDDSKERTEETDEAQSESINVEQWADISIDSPVTRIAFPPITASQASTDSSQLPDFLRSHVLVAVACADSSIRLISFPLARDAGRKRQDTKITVLNSPATHQDLISSLSLTWTTDQEHDDQTSSESDIQEGQSSFLVASASTTGSGLLVVHRVTQREHIGDNKEAYTLLTKQFVRLPLLGGTLAFNPSTNSPSKHTTLLLTSPAHGTVKVLSLVDANSSLKRRRGEDTAGKLDEASDTFSLRSLLSLYAPYHPSEVPERRKAVLDAKWTMQGKCIAVLLEDGEWGVWNPESLDSTSSSDRTGTKGATINHFAIRGSLSTATPSKKTAGGKPTDSIAPITPHTRKTRSAALFGSGDQLKDMGQQNPHLAGHITVYNEQASGLADESLILSYGECNAYIASLRSLWQAEVSGGAAFGRSSGNRVQRLPLVRLGGECQLSINKMPKSPGSGDVGLLGALDTSPDFLVVTDSRLVLYSKSRSKKATGSTSLNLPLRSIGNKETSFISRIANGETLDVDEMDDILESMGASEVHPISTTQGSVSLRGDDEPPSPLETASSKSKLMIEARKSVARQNLFG</sequence>
<name>A0ACC3A8C9_9EURO</name>
<gene>
    <name evidence="1" type="ORF">H2198_004802</name>
</gene>
<reference evidence="1" key="1">
    <citation type="submission" date="2022-10" db="EMBL/GenBank/DDBJ databases">
        <title>Culturing micro-colonial fungi from biological soil crusts in the Mojave desert and describing Neophaeococcomyces mojavensis, and introducing the new genera and species Taxawa tesnikishii.</title>
        <authorList>
            <person name="Kurbessoian T."/>
            <person name="Stajich J.E."/>
        </authorList>
    </citation>
    <scope>NUCLEOTIDE SEQUENCE</scope>
    <source>
        <strain evidence="1">JES_112</strain>
    </source>
</reference>
<evidence type="ECO:0000313" key="1">
    <source>
        <dbReference type="EMBL" id="KAJ9656683.1"/>
    </source>
</evidence>
<keyword evidence="2" id="KW-1185">Reference proteome</keyword>
<protein>
    <submittedName>
        <fullName evidence="1">Uncharacterized protein</fullName>
    </submittedName>
</protein>
<comment type="caution">
    <text evidence="1">The sequence shown here is derived from an EMBL/GenBank/DDBJ whole genome shotgun (WGS) entry which is preliminary data.</text>
</comment>
<dbReference type="Proteomes" id="UP001172386">
    <property type="component" value="Unassembled WGS sequence"/>
</dbReference>
<accession>A0ACC3A8C9</accession>
<proteinExistence type="predicted"/>
<organism evidence="1 2">
    <name type="scientific">Neophaeococcomyces mojaviensis</name>
    <dbReference type="NCBI Taxonomy" id="3383035"/>
    <lineage>
        <taxon>Eukaryota</taxon>
        <taxon>Fungi</taxon>
        <taxon>Dikarya</taxon>
        <taxon>Ascomycota</taxon>
        <taxon>Pezizomycotina</taxon>
        <taxon>Eurotiomycetes</taxon>
        <taxon>Chaetothyriomycetidae</taxon>
        <taxon>Chaetothyriales</taxon>
        <taxon>Chaetothyriales incertae sedis</taxon>
        <taxon>Neophaeococcomyces</taxon>
    </lineage>
</organism>